<feature type="binding site" evidence="15">
    <location>
        <position position="178"/>
    </location>
    <ligand>
        <name>S-adenosyl-L-methionine</name>
        <dbReference type="ChEBI" id="CHEBI:59789"/>
        <label>2</label>
    </ligand>
</feature>
<evidence type="ECO:0000256" key="15">
    <source>
        <dbReference type="PIRSR" id="PIRSR000167-1"/>
    </source>
</evidence>
<dbReference type="UniPathway" id="UPA00251">
    <property type="reaction ID" value="UER00323"/>
</dbReference>
<dbReference type="AlphaFoldDB" id="C1DU02"/>
<dbReference type="GO" id="GO:0006782">
    <property type="term" value="P:protoporphyrinogen IX biosynthetic process"/>
    <property type="evidence" value="ECO:0007669"/>
    <property type="project" value="UniProtKB-UniPathway"/>
</dbReference>
<dbReference type="STRING" id="204536.SULAZ_0603"/>
<sequence>MEFLTQEVKFDLDMIKKYDKPAPRYTSYPPATEFTHDIDKKDYVKKIIQSNDRKTPLSLYFHIPFCENACHFCGCNVIITRRKEVVKPYLDHLYKEMDLYKNLIDTNNRKVVQLHWGGGTPNYLSDEETVELFNEIKKRFIIDPQAEVSIEIDPRHVDKDRIFLLKEIGFNRVSFGIQDFNPKVQEAVNRIQPEEMIFNVMSWLRQAGFESVNIDLIYGLPYQTLETFTETIEKTIKLNPDRIAVFNFAYVPWLKRLQRNIDEKTLPPPAEKLRILQMTIEKLTNAGYVFIGMDHFAKPNDELAIAQRERTLHRNFQGYTTKAQAELFGFGATSISMLYDGYVQNYKVLRDYYETIDSGNLPIERGVYLNQDDIIRRDVIMKLMCHFRLVKSEISEKYNIDFDTYFETELNQLQDMEKDGLLKLYPDRIDITPIGRLLIRNIASTFDIYLRNKKERRFSKAI</sequence>
<feature type="binding site" evidence="15">
    <location>
        <position position="151"/>
    </location>
    <ligand>
        <name>S-adenosyl-L-methionine</name>
        <dbReference type="ChEBI" id="CHEBI:59789"/>
        <label>1</label>
    </ligand>
</feature>
<dbReference type="FunFam" id="3.80.30.20:FF:000012">
    <property type="entry name" value="Coproporphyrinogen-III oxidase"/>
    <property type="match status" value="1"/>
</dbReference>
<keyword evidence="19" id="KW-1185">Reference proteome</keyword>
<feature type="binding site" evidence="15">
    <location>
        <begin position="119"/>
        <end position="120"/>
    </location>
    <ligand>
        <name>S-adenosyl-L-methionine</name>
        <dbReference type="ChEBI" id="CHEBI:59789"/>
        <label>2</label>
    </ligand>
</feature>
<dbReference type="EC" id="1.3.98.3" evidence="14"/>
<evidence type="ECO:0000256" key="4">
    <source>
        <dbReference type="ARBA" id="ARBA00011245"/>
    </source>
</evidence>
<reference evidence="18 19" key="1">
    <citation type="journal article" date="2009" name="J. Bacteriol.">
        <title>Complete and draft genome sequences of six members of the Aquificales.</title>
        <authorList>
            <person name="Reysenbach A.L."/>
            <person name="Hamamura N."/>
            <person name="Podar M."/>
            <person name="Griffiths E."/>
            <person name="Ferreira S."/>
            <person name="Hochstein R."/>
            <person name="Heidelberg J."/>
            <person name="Johnson J."/>
            <person name="Mead D."/>
            <person name="Pohorille A."/>
            <person name="Sarmiento M."/>
            <person name="Schweighofer K."/>
            <person name="Seshadri R."/>
            <person name="Voytek M.A."/>
        </authorList>
    </citation>
    <scope>NUCLEOTIDE SEQUENCE [LARGE SCALE GENOMIC DNA]</scope>
    <source>
        <strain evidence="19">Az-Fu1 / DSM 15241 / OCM 825</strain>
    </source>
</reference>
<dbReference type="SMART" id="SM00729">
    <property type="entry name" value="Elp3"/>
    <property type="match status" value="1"/>
</dbReference>
<feature type="binding site" evidence="15">
    <location>
        <position position="249"/>
    </location>
    <ligand>
        <name>S-adenosyl-L-methionine</name>
        <dbReference type="ChEBI" id="CHEBI:59789"/>
        <label>2</label>
    </ligand>
</feature>
<dbReference type="GO" id="GO:0004109">
    <property type="term" value="F:coproporphyrinogen oxidase activity"/>
    <property type="evidence" value="ECO:0007669"/>
    <property type="project" value="InterPro"/>
</dbReference>
<evidence type="ECO:0000313" key="18">
    <source>
        <dbReference type="EMBL" id="ACN98750.1"/>
    </source>
</evidence>
<gene>
    <name evidence="18" type="primary">hemN</name>
    <name evidence="18" type="ordered locus">SULAZ_0603</name>
</gene>
<feature type="binding site" evidence="15">
    <location>
        <position position="118"/>
    </location>
    <ligand>
        <name>S-adenosyl-L-methionine</name>
        <dbReference type="ChEBI" id="CHEBI:59789"/>
        <label>1</label>
    </ligand>
</feature>
<dbReference type="SFLD" id="SFLDG01082">
    <property type="entry name" value="B12-binding_domain_containing"/>
    <property type="match status" value="1"/>
</dbReference>
<dbReference type="GO" id="GO:0051989">
    <property type="term" value="F:coproporphyrinogen dehydrogenase activity"/>
    <property type="evidence" value="ECO:0007669"/>
    <property type="project" value="UniProtKB-EC"/>
</dbReference>
<dbReference type="GO" id="GO:0051539">
    <property type="term" value="F:4 iron, 4 sulfur cluster binding"/>
    <property type="evidence" value="ECO:0007669"/>
    <property type="project" value="UniProtKB-KW"/>
</dbReference>
<comment type="cofactor">
    <cofactor evidence="14 16">
        <name>[4Fe-4S] cluster</name>
        <dbReference type="ChEBI" id="CHEBI:49883"/>
    </cofactor>
    <text evidence="14 16">Binds 1 [4Fe-4S] cluster. The cluster is coordinated with 3 cysteines and an exchangeable S-adenosyl-L-methionine.</text>
</comment>
<feature type="binding site" evidence="16">
    <location>
        <position position="66"/>
    </location>
    <ligand>
        <name>[4Fe-4S] cluster</name>
        <dbReference type="ChEBI" id="CHEBI:49883"/>
        <note>4Fe-4S-S-AdoMet</note>
    </ligand>
</feature>
<dbReference type="InterPro" id="IPR034505">
    <property type="entry name" value="Coproporphyrinogen-III_oxidase"/>
</dbReference>
<dbReference type="NCBIfam" id="TIGR00538">
    <property type="entry name" value="hemN"/>
    <property type="match status" value="1"/>
</dbReference>
<dbReference type="RefSeq" id="WP_012674071.1">
    <property type="nucleotide sequence ID" value="NC_012438.1"/>
</dbReference>
<protein>
    <recommendedName>
        <fullName evidence="14">Coproporphyrinogen-III oxidase</fullName>
        <ecNumber evidence="14">1.3.98.3</ecNumber>
    </recommendedName>
</protein>
<keyword evidence="6 14" id="KW-0963">Cytoplasm</keyword>
<evidence type="ECO:0000256" key="12">
    <source>
        <dbReference type="ARBA" id="ARBA00023244"/>
    </source>
</evidence>
<dbReference type="EMBL" id="CP001229">
    <property type="protein sequence ID" value="ACN98750.1"/>
    <property type="molecule type" value="Genomic_DNA"/>
</dbReference>
<proteinExistence type="inferred from homology"/>
<keyword evidence="8 14" id="KW-0479">Metal-binding</keyword>
<dbReference type="PROSITE" id="PS51918">
    <property type="entry name" value="RADICAL_SAM"/>
    <property type="match status" value="1"/>
</dbReference>
<dbReference type="OrthoDB" id="9808022at2"/>
<evidence type="ECO:0000313" key="19">
    <source>
        <dbReference type="Proteomes" id="UP000001369"/>
    </source>
</evidence>
<evidence type="ECO:0000256" key="1">
    <source>
        <dbReference type="ARBA" id="ARBA00004496"/>
    </source>
</evidence>
<comment type="similarity">
    <text evidence="3 14">Belongs to the anaerobic coproporphyrinogen-III oxidase family.</text>
</comment>
<feature type="binding site" evidence="15">
    <location>
        <position position="60"/>
    </location>
    <ligand>
        <name>S-adenosyl-L-methionine</name>
        <dbReference type="ChEBI" id="CHEBI:59789"/>
        <label>1</label>
    </ligand>
</feature>
<dbReference type="InterPro" id="IPR004558">
    <property type="entry name" value="Coprogen_oxidase_HemN"/>
</dbReference>
<evidence type="ECO:0000256" key="5">
    <source>
        <dbReference type="ARBA" id="ARBA00022485"/>
    </source>
</evidence>
<feature type="binding site" evidence="15">
    <location>
        <position position="215"/>
    </location>
    <ligand>
        <name>S-adenosyl-L-methionine</name>
        <dbReference type="ChEBI" id="CHEBI:59789"/>
        <label>2</label>
    </ligand>
</feature>
<evidence type="ECO:0000256" key="9">
    <source>
        <dbReference type="ARBA" id="ARBA00023002"/>
    </source>
</evidence>
<dbReference type="Pfam" id="PF06969">
    <property type="entry name" value="HemN_C"/>
    <property type="match status" value="1"/>
</dbReference>
<dbReference type="InterPro" id="IPR058240">
    <property type="entry name" value="rSAM_sf"/>
</dbReference>
<dbReference type="PIRSF" id="PIRSF000167">
    <property type="entry name" value="HemN"/>
    <property type="match status" value="1"/>
</dbReference>
<organism evidence="18 19">
    <name type="scientific">Sulfurihydrogenibium azorense (strain DSM 15241 / OCM 825 / Az-Fu1)</name>
    <dbReference type="NCBI Taxonomy" id="204536"/>
    <lineage>
        <taxon>Bacteria</taxon>
        <taxon>Pseudomonadati</taxon>
        <taxon>Aquificota</taxon>
        <taxon>Aquificia</taxon>
        <taxon>Aquificales</taxon>
        <taxon>Hydrogenothermaceae</taxon>
        <taxon>Sulfurihydrogenibium</taxon>
    </lineage>
</organism>
<dbReference type="InterPro" id="IPR013785">
    <property type="entry name" value="Aldolase_TIM"/>
</dbReference>
<dbReference type="SUPFAM" id="SSF102114">
    <property type="entry name" value="Radical SAM enzymes"/>
    <property type="match status" value="1"/>
</dbReference>
<accession>C1DU02</accession>
<dbReference type="InterPro" id="IPR006638">
    <property type="entry name" value="Elp3/MiaA/NifB-like_rSAM"/>
</dbReference>
<dbReference type="HOGENOM" id="CLU_027579_3_0_0"/>
<dbReference type="Proteomes" id="UP000001369">
    <property type="component" value="Chromosome"/>
</dbReference>
<feature type="binding site" evidence="15">
    <location>
        <position position="190"/>
    </location>
    <ligand>
        <name>S-adenosyl-L-methionine</name>
        <dbReference type="ChEBI" id="CHEBI:59789"/>
        <label>2</label>
    </ligand>
</feature>
<feature type="binding site" evidence="15">
    <location>
        <position position="335"/>
    </location>
    <ligand>
        <name>S-adenosyl-L-methionine</name>
        <dbReference type="ChEBI" id="CHEBI:59789"/>
        <label>1</label>
    </ligand>
</feature>
<evidence type="ECO:0000256" key="13">
    <source>
        <dbReference type="ARBA" id="ARBA00048321"/>
    </source>
</evidence>
<keyword evidence="11 14" id="KW-0411">Iron-sulfur</keyword>
<evidence type="ECO:0000256" key="14">
    <source>
        <dbReference type="PIRNR" id="PIRNR000167"/>
    </source>
</evidence>
<comment type="catalytic activity">
    <reaction evidence="13 14">
        <text>coproporphyrinogen III + 2 S-adenosyl-L-methionine = protoporphyrinogen IX + 2 5'-deoxyadenosine + 2 L-methionine + 2 CO2</text>
        <dbReference type="Rhea" id="RHEA:15425"/>
        <dbReference type="ChEBI" id="CHEBI:16526"/>
        <dbReference type="ChEBI" id="CHEBI:17319"/>
        <dbReference type="ChEBI" id="CHEBI:57307"/>
        <dbReference type="ChEBI" id="CHEBI:57309"/>
        <dbReference type="ChEBI" id="CHEBI:57844"/>
        <dbReference type="ChEBI" id="CHEBI:59789"/>
        <dbReference type="EC" id="1.3.98.3"/>
    </reaction>
</comment>
<evidence type="ECO:0000256" key="8">
    <source>
        <dbReference type="ARBA" id="ARBA00022723"/>
    </source>
</evidence>
<evidence type="ECO:0000256" key="2">
    <source>
        <dbReference type="ARBA" id="ARBA00004785"/>
    </source>
</evidence>
<evidence type="ECO:0000256" key="16">
    <source>
        <dbReference type="PIRSR" id="PIRSR000167-2"/>
    </source>
</evidence>
<dbReference type="CDD" id="cd01335">
    <property type="entry name" value="Radical_SAM"/>
    <property type="match status" value="1"/>
</dbReference>
<dbReference type="Gene3D" id="1.10.10.920">
    <property type="match status" value="1"/>
</dbReference>
<evidence type="ECO:0000256" key="7">
    <source>
        <dbReference type="ARBA" id="ARBA00022691"/>
    </source>
</evidence>
<name>C1DU02_SULAA</name>
<dbReference type="SFLD" id="SFLDS00029">
    <property type="entry name" value="Radical_SAM"/>
    <property type="match status" value="1"/>
</dbReference>
<dbReference type="Pfam" id="PF04055">
    <property type="entry name" value="Radical_SAM"/>
    <property type="match status" value="1"/>
</dbReference>
<evidence type="ECO:0000256" key="10">
    <source>
        <dbReference type="ARBA" id="ARBA00023004"/>
    </source>
</evidence>
<dbReference type="InterPro" id="IPR007197">
    <property type="entry name" value="rSAM"/>
</dbReference>
<feature type="binding site" evidence="16">
    <location>
        <position position="70"/>
    </location>
    <ligand>
        <name>[4Fe-4S] cluster</name>
        <dbReference type="ChEBI" id="CHEBI:49883"/>
        <note>4Fe-4S-S-AdoMet</note>
    </ligand>
</feature>
<feature type="binding site" evidence="15">
    <location>
        <begin position="72"/>
        <end position="74"/>
    </location>
    <ligand>
        <name>S-adenosyl-L-methionine</name>
        <dbReference type="ChEBI" id="CHEBI:59789"/>
        <label>2</label>
    </ligand>
</feature>
<dbReference type="eggNOG" id="COG0635">
    <property type="taxonomic scope" value="Bacteria"/>
</dbReference>
<dbReference type="KEGG" id="saf:SULAZ_0603"/>
<evidence type="ECO:0000256" key="6">
    <source>
        <dbReference type="ARBA" id="ARBA00022490"/>
    </source>
</evidence>
<dbReference type="SFLD" id="SFLDG01065">
    <property type="entry name" value="anaerobic_coproporphyrinogen-I"/>
    <property type="match status" value="1"/>
</dbReference>
<dbReference type="Gene3D" id="3.20.20.70">
    <property type="entry name" value="Aldolase class I"/>
    <property type="match status" value="1"/>
</dbReference>
<dbReference type="GO" id="GO:0005737">
    <property type="term" value="C:cytoplasm"/>
    <property type="evidence" value="ECO:0007669"/>
    <property type="project" value="UniProtKB-SubCell"/>
</dbReference>
<dbReference type="PANTHER" id="PTHR13932:SF6">
    <property type="entry name" value="OXYGEN-INDEPENDENT COPROPORPHYRINOGEN III OXIDASE"/>
    <property type="match status" value="1"/>
</dbReference>
<comment type="subunit">
    <text evidence="4">Monomer.</text>
</comment>
<comment type="pathway">
    <text evidence="2 14">Porphyrin-containing compound metabolism; protoporphyrin-IX biosynthesis; protoporphyrinogen-IX from coproporphyrinogen-III (AdoMet route): step 1/1.</text>
</comment>
<comment type="subcellular location">
    <subcellularLocation>
        <location evidence="1 14">Cytoplasm</location>
    </subcellularLocation>
</comment>
<keyword evidence="10 14" id="KW-0408">Iron</keyword>
<keyword evidence="12 14" id="KW-0627">Porphyrin biosynthesis</keyword>
<feature type="domain" description="Radical SAM core" evidence="17">
    <location>
        <begin position="51"/>
        <end position="286"/>
    </location>
</feature>
<dbReference type="InterPro" id="IPR010723">
    <property type="entry name" value="HemN_C"/>
</dbReference>
<dbReference type="GO" id="GO:0046872">
    <property type="term" value="F:metal ion binding"/>
    <property type="evidence" value="ECO:0007669"/>
    <property type="project" value="UniProtKB-KW"/>
</dbReference>
<evidence type="ECO:0000256" key="3">
    <source>
        <dbReference type="ARBA" id="ARBA00005493"/>
    </source>
</evidence>
<dbReference type="FunFam" id="1.10.10.920:FF:000002">
    <property type="entry name" value="Coproporphyrinogen-III oxidase"/>
    <property type="match status" value="1"/>
</dbReference>
<keyword evidence="9 14" id="KW-0560">Oxidoreductase</keyword>
<keyword evidence="7 14" id="KW-0949">S-adenosyl-L-methionine</keyword>
<keyword evidence="5 14" id="KW-0004">4Fe-4S</keyword>
<dbReference type="PANTHER" id="PTHR13932">
    <property type="entry name" value="COPROPORPHYRINIGEN III OXIDASE"/>
    <property type="match status" value="1"/>
</dbReference>
<evidence type="ECO:0000256" key="11">
    <source>
        <dbReference type="ARBA" id="ARBA00023014"/>
    </source>
</evidence>
<feature type="binding site" evidence="16">
    <location>
        <position position="73"/>
    </location>
    <ligand>
        <name>[4Fe-4S] cluster</name>
        <dbReference type="ChEBI" id="CHEBI:49883"/>
        <note>4Fe-4S-S-AdoMet</note>
    </ligand>
</feature>
<evidence type="ECO:0000259" key="17">
    <source>
        <dbReference type="PROSITE" id="PS51918"/>
    </source>
</evidence>